<dbReference type="AlphaFoldDB" id="A0A8G0LRN9"/>
<keyword evidence="2" id="KW-1185">Reference proteome</keyword>
<organism evidence="1 2">
    <name type="scientific">Trichoderma simmonsii</name>
    <dbReference type="NCBI Taxonomy" id="1491479"/>
    <lineage>
        <taxon>Eukaryota</taxon>
        <taxon>Fungi</taxon>
        <taxon>Dikarya</taxon>
        <taxon>Ascomycota</taxon>
        <taxon>Pezizomycotina</taxon>
        <taxon>Sordariomycetes</taxon>
        <taxon>Hypocreomycetidae</taxon>
        <taxon>Hypocreales</taxon>
        <taxon>Hypocreaceae</taxon>
        <taxon>Trichoderma</taxon>
    </lineage>
</organism>
<protein>
    <submittedName>
        <fullName evidence="1">Uncharacterized protein</fullName>
    </submittedName>
</protein>
<sequence length="203" mass="23167">MPGNLIALKKWVQGDGEQQEHLCTRLLQDYDSFPLDLMTIIEKLSENMLVRPPNTDRKVSWLEVHLKERPTVKGFGMPFANPDHPSERFINHDAGINGKKLVDILQQESFHFVVSAPDQIFLKHSADACPDDEQDDVLVEWTARIQEASRGIDVLDCHPSDNNDLVLYVRKPREEDLKCDPISVKVFSDRTSATVALQKNKEH</sequence>
<gene>
    <name evidence="1" type="ORF">H0G86_012006</name>
</gene>
<evidence type="ECO:0000313" key="1">
    <source>
        <dbReference type="EMBL" id="QYT05110.1"/>
    </source>
</evidence>
<proteinExistence type="predicted"/>
<name>A0A8G0LRN9_9HYPO</name>
<dbReference type="Proteomes" id="UP000826661">
    <property type="component" value="Chromosome VII"/>
</dbReference>
<reference evidence="1 2" key="1">
    <citation type="journal article" date="2021" name="BMC Genomics">
        <title>Telomere-to-telomere genome assembly of asparaginase-producing Trichoderma simmonsii.</title>
        <authorList>
            <person name="Chung D."/>
            <person name="Kwon Y.M."/>
            <person name="Yang Y."/>
        </authorList>
    </citation>
    <scope>NUCLEOTIDE SEQUENCE [LARGE SCALE GENOMIC DNA]</scope>
    <source>
        <strain evidence="1 2">GH-Sj1</strain>
    </source>
</reference>
<accession>A0A8G0LRN9</accession>
<evidence type="ECO:0000313" key="2">
    <source>
        <dbReference type="Proteomes" id="UP000826661"/>
    </source>
</evidence>
<dbReference type="EMBL" id="CP075870">
    <property type="protein sequence ID" value="QYT05110.1"/>
    <property type="molecule type" value="Genomic_DNA"/>
</dbReference>